<protein>
    <recommendedName>
        <fullName evidence="4 10">L-aspartate oxidase</fullName>
        <ecNumber evidence="4 10">1.4.3.16</ecNumber>
    </recommendedName>
</protein>
<dbReference type="PANTHER" id="PTHR42716:SF2">
    <property type="entry name" value="L-ASPARTATE OXIDASE, CHLOROPLASTIC"/>
    <property type="match status" value="1"/>
</dbReference>
<accession>A0A9D7S8M1</accession>
<evidence type="ECO:0000256" key="10">
    <source>
        <dbReference type="NCBIfam" id="TIGR00551"/>
    </source>
</evidence>
<dbReference type="Gene3D" id="3.90.700.10">
    <property type="entry name" value="Succinate dehydrogenase/fumarate reductase flavoprotein, catalytic domain"/>
    <property type="match status" value="1"/>
</dbReference>
<dbReference type="PIRSF" id="PIRSF000171">
    <property type="entry name" value="SDHA_APRA_LASPO"/>
    <property type="match status" value="1"/>
</dbReference>
<dbReference type="GO" id="GO:0034628">
    <property type="term" value="P:'de novo' NAD+ biosynthetic process from L-aspartate"/>
    <property type="evidence" value="ECO:0007669"/>
    <property type="project" value="TreeGrafter"/>
</dbReference>
<dbReference type="EMBL" id="JADKFW010000004">
    <property type="protein sequence ID" value="MBK9716901.1"/>
    <property type="molecule type" value="Genomic_DNA"/>
</dbReference>
<dbReference type="SUPFAM" id="SSF46977">
    <property type="entry name" value="Succinate dehydrogenase/fumarate reductase flavoprotein C-terminal domain"/>
    <property type="match status" value="1"/>
</dbReference>
<evidence type="ECO:0000256" key="4">
    <source>
        <dbReference type="ARBA" id="ARBA00012173"/>
    </source>
</evidence>
<feature type="active site" description="Proton acceptor" evidence="11">
    <location>
        <position position="292"/>
    </location>
</feature>
<comment type="cofactor">
    <cofactor evidence="1 12">
        <name>FAD</name>
        <dbReference type="ChEBI" id="CHEBI:57692"/>
    </cofactor>
</comment>
<dbReference type="InterPro" id="IPR027477">
    <property type="entry name" value="Succ_DH/fumarate_Rdtase_cat_sf"/>
</dbReference>
<dbReference type="PRINTS" id="PR00368">
    <property type="entry name" value="FADPNR"/>
</dbReference>
<comment type="pathway">
    <text evidence="2 12">Cofactor biosynthesis; NAD(+) biosynthesis; iminoaspartate from L-aspartate (oxidase route): step 1/1.</text>
</comment>
<dbReference type="SUPFAM" id="SSF56425">
    <property type="entry name" value="Succinate dehydrogenase/fumarate reductase flavoprotein, catalytic domain"/>
    <property type="match status" value="1"/>
</dbReference>
<feature type="domain" description="Fumarate reductase/succinate dehydrogenase flavoprotein-like C-terminal" evidence="14">
    <location>
        <begin position="443"/>
        <end position="529"/>
    </location>
</feature>
<dbReference type="Pfam" id="PF02910">
    <property type="entry name" value="Succ_DH_flav_C"/>
    <property type="match status" value="1"/>
</dbReference>
<feature type="domain" description="FAD-dependent oxidoreductase 2 FAD-binding" evidence="13">
    <location>
        <begin position="5"/>
        <end position="394"/>
    </location>
</feature>
<evidence type="ECO:0000256" key="1">
    <source>
        <dbReference type="ARBA" id="ARBA00001974"/>
    </source>
</evidence>
<dbReference type="SUPFAM" id="SSF51905">
    <property type="entry name" value="FAD/NAD(P)-binding domain"/>
    <property type="match status" value="1"/>
</dbReference>
<evidence type="ECO:0000256" key="7">
    <source>
        <dbReference type="ARBA" id="ARBA00022827"/>
    </source>
</evidence>
<comment type="function">
    <text evidence="12">Catalyzes the oxidation of L-aspartate to iminoaspartate.</text>
</comment>
<dbReference type="NCBIfam" id="TIGR00551">
    <property type="entry name" value="nadB"/>
    <property type="match status" value="1"/>
</dbReference>
<evidence type="ECO:0000256" key="5">
    <source>
        <dbReference type="ARBA" id="ARBA00022630"/>
    </source>
</evidence>
<evidence type="ECO:0000256" key="8">
    <source>
        <dbReference type="ARBA" id="ARBA00023002"/>
    </source>
</evidence>
<evidence type="ECO:0000256" key="12">
    <source>
        <dbReference type="RuleBase" id="RU362049"/>
    </source>
</evidence>
<proteinExistence type="inferred from homology"/>
<evidence type="ECO:0000256" key="6">
    <source>
        <dbReference type="ARBA" id="ARBA00022642"/>
    </source>
</evidence>
<name>A0A9D7S8M1_9BACT</name>
<keyword evidence="8 12" id="KW-0560">Oxidoreductase</keyword>
<keyword evidence="6 12" id="KW-0662">Pyridine nucleotide biosynthesis</keyword>
<evidence type="ECO:0000313" key="16">
    <source>
        <dbReference type="Proteomes" id="UP000808349"/>
    </source>
</evidence>
<evidence type="ECO:0000313" key="15">
    <source>
        <dbReference type="EMBL" id="MBK9716901.1"/>
    </source>
</evidence>
<dbReference type="PANTHER" id="PTHR42716">
    <property type="entry name" value="L-ASPARTATE OXIDASE"/>
    <property type="match status" value="1"/>
</dbReference>
<gene>
    <name evidence="15" type="primary">nadB</name>
    <name evidence="15" type="ORF">IPO85_05185</name>
</gene>
<dbReference type="GO" id="GO:0008734">
    <property type="term" value="F:L-aspartate oxidase activity"/>
    <property type="evidence" value="ECO:0007669"/>
    <property type="project" value="UniProtKB-UniRule"/>
</dbReference>
<comment type="catalytic activity">
    <reaction evidence="9">
        <text>L-aspartate + O2 = iminosuccinate + H2O2</text>
        <dbReference type="Rhea" id="RHEA:25876"/>
        <dbReference type="ChEBI" id="CHEBI:15379"/>
        <dbReference type="ChEBI" id="CHEBI:16240"/>
        <dbReference type="ChEBI" id="CHEBI:29991"/>
        <dbReference type="ChEBI" id="CHEBI:77875"/>
        <dbReference type="EC" id="1.4.3.16"/>
    </reaction>
    <physiologicalReaction direction="left-to-right" evidence="9">
        <dbReference type="Rhea" id="RHEA:25877"/>
    </physiologicalReaction>
</comment>
<reference evidence="15 16" key="1">
    <citation type="submission" date="2020-10" db="EMBL/GenBank/DDBJ databases">
        <title>Connecting structure to function with the recovery of over 1000 high-quality activated sludge metagenome-assembled genomes encoding full-length rRNA genes using long-read sequencing.</title>
        <authorList>
            <person name="Singleton C.M."/>
            <person name="Petriglieri F."/>
            <person name="Kristensen J.M."/>
            <person name="Kirkegaard R.H."/>
            <person name="Michaelsen T.Y."/>
            <person name="Andersen M.H."/>
            <person name="Karst S.M."/>
            <person name="Dueholm M.S."/>
            <person name="Nielsen P.H."/>
            <person name="Albertsen M."/>
        </authorList>
    </citation>
    <scope>NUCLEOTIDE SEQUENCE [LARGE SCALE GENOMIC DNA]</scope>
    <source>
        <strain evidence="15">Ribe_18-Q3-R11-54_BAT3C.373</strain>
    </source>
</reference>
<dbReference type="EC" id="1.4.3.16" evidence="4 10"/>
<keyword evidence="5 12" id="KW-0285">Flavoprotein</keyword>
<dbReference type="Gene3D" id="3.50.50.60">
    <property type="entry name" value="FAD/NAD(P)-binding domain"/>
    <property type="match status" value="1"/>
</dbReference>
<keyword evidence="7 12" id="KW-0274">FAD</keyword>
<comment type="similarity">
    <text evidence="3 12">Belongs to the FAD-dependent oxidoreductase 2 family. NadB subfamily.</text>
</comment>
<evidence type="ECO:0000256" key="2">
    <source>
        <dbReference type="ARBA" id="ARBA00004950"/>
    </source>
</evidence>
<dbReference type="InterPro" id="IPR005288">
    <property type="entry name" value="NadB"/>
</dbReference>
<sequence length="533" mass="59951">MFKSDVLIIGTGIAGLTTAIQIAQQRKDLSISIVTKTSKEETNTRYAQGGIAAVWDLHEDDIKKHIDDTLDAGDDLCDPAIVKIVVEEGPLRVQELIDWGTQFDKKDSSHFDLAKEGGHSENRILHYRDLTGAEIERALLAKVASYSNIQILEHYYAIDVLTQHHLGYNVTRIMPDIHCYGAYLLNLKNLEVEMHLAKITVLATGGAGQIYRATTNPVIATGDGIAMMYRAKGHIENMEFVQFHPTSLYNPALVNPSFLISEAVRGFGGILKSQNGEEFMHKYDARLSLAPRDIVARAIDSEMKARGEDYVCLNCRHLDREEFIKHFPTIYNKCVSLGIDPFEKMIPVVPACHYMCGGIKVDEFGRSSIERLYACGECTSTGLHGANRLASNSLLEGAVFGKRIADHLLHSVDQLSYNEDIPEWDTQGTKHPKEMVLITQSIKELKDIMSYYVGIVRSNVRLKRASERLHLLYLETEDLYNTTLLSPQLCELRNLITIAYLVSRSASMRHESRGLHYTTDYPDKNDFKQTTLL</sequence>
<dbReference type="InterPro" id="IPR036188">
    <property type="entry name" value="FAD/NAD-bd_sf"/>
</dbReference>
<dbReference type="Gene3D" id="1.20.58.100">
    <property type="entry name" value="Fumarate reductase/succinate dehydrogenase flavoprotein-like, C-terminal domain"/>
    <property type="match status" value="1"/>
</dbReference>
<evidence type="ECO:0000256" key="11">
    <source>
        <dbReference type="PIRSR" id="PIRSR000171-1"/>
    </source>
</evidence>
<dbReference type="Pfam" id="PF00890">
    <property type="entry name" value="FAD_binding_2"/>
    <property type="match status" value="1"/>
</dbReference>
<organism evidence="15 16">
    <name type="scientific">Candidatus Defluviibacterium haderslevense</name>
    <dbReference type="NCBI Taxonomy" id="2981993"/>
    <lineage>
        <taxon>Bacteria</taxon>
        <taxon>Pseudomonadati</taxon>
        <taxon>Bacteroidota</taxon>
        <taxon>Saprospiria</taxon>
        <taxon>Saprospirales</taxon>
        <taxon>Saprospiraceae</taxon>
        <taxon>Candidatus Defluviibacterium</taxon>
    </lineage>
</organism>
<evidence type="ECO:0000256" key="3">
    <source>
        <dbReference type="ARBA" id="ARBA00008562"/>
    </source>
</evidence>
<dbReference type="InterPro" id="IPR015939">
    <property type="entry name" value="Fum_Rdtase/Succ_DH_flav-like_C"/>
</dbReference>
<dbReference type="Proteomes" id="UP000808349">
    <property type="component" value="Unassembled WGS sequence"/>
</dbReference>
<dbReference type="InterPro" id="IPR037099">
    <property type="entry name" value="Fum_R/Succ_DH_flav-like_C_sf"/>
</dbReference>
<evidence type="ECO:0000259" key="13">
    <source>
        <dbReference type="Pfam" id="PF00890"/>
    </source>
</evidence>
<dbReference type="FunFam" id="3.90.700.10:FF:000002">
    <property type="entry name" value="L-aspartate oxidase"/>
    <property type="match status" value="1"/>
</dbReference>
<dbReference type="AlphaFoldDB" id="A0A9D7S8M1"/>
<dbReference type="GO" id="GO:0005737">
    <property type="term" value="C:cytoplasm"/>
    <property type="evidence" value="ECO:0007669"/>
    <property type="project" value="UniProtKB-SubCell"/>
</dbReference>
<comment type="caution">
    <text evidence="15">The sequence shown here is derived from an EMBL/GenBank/DDBJ whole genome shotgun (WGS) entry which is preliminary data.</text>
</comment>
<evidence type="ECO:0000256" key="9">
    <source>
        <dbReference type="ARBA" id="ARBA00048305"/>
    </source>
</evidence>
<dbReference type="InterPro" id="IPR003953">
    <property type="entry name" value="FAD-dep_OxRdtase_2_FAD-bd"/>
</dbReference>
<evidence type="ECO:0000259" key="14">
    <source>
        <dbReference type="Pfam" id="PF02910"/>
    </source>
</evidence>
<comment type="subcellular location">
    <subcellularLocation>
        <location evidence="12">Cytoplasm</location>
    </subcellularLocation>
</comment>
<dbReference type="FunFam" id="1.20.58.100:FF:000002">
    <property type="entry name" value="L-aspartate oxidase"/>
    <property type="match status" value="1"/>
</dbReference>